<dbReference type="AlphaFoldDB" id="A0A832G0B1"/>
<dbReference type="CDD" id="cd06850">
    <property type="entry name" value="biotinyl_domain"/>
    <property type="match status" value="1"/>
</dbReference>
<dbReference type="InterPro" id="IPR000089">
    <property type="entry name" value="Biotin_lipoyl"/>
</dbReference>
<dbReference type="InterPro" id="IPR011053">
    <property type="entry name" value="Single_hybrid_motif"/>
</dbReference>
<evidence type="ECO:0000256" key="1">
    <source>
        <dbReference type="ARBA" id="ARBA00023267"/>
    </source>
</evidence>
<keyword evidence="1" id="KW-0092">Biotin</keyword>
<dbReference type="FunFam" id="2.40.50.100:FF:000003">
    <property type="entry name" value="Acetyl-CoA carboxylase biotin carboxyl carrier protein"/>
    <property type="match status" value="1"/>
</dbReference>
<evidence type="ECO:0000313" key="3">
    <source>
        <dbReference type="EMBL" id="HGT46794.1"/>
    </source>
</evidence>
<protein>
    <submittedName>
        <fullName evidence="3">Biotin/lipoyl-binding protein</fullName>
    </submittedName>
</protein>
<sequence length="147" mass="15947">MKSFKFTIQGNKYDVNILNVEENTAEIEVNGTIYKVEVDKKITASKTPKLVRTVAVPSTETTPSQLKTSAPTAPKGTGYIKSPLPGVILEVYVKEGDQVKIGQKLILLEAMKMENNINADKEGIVKSVKVKKGDSVLEGDVLIEIGA</sequence>
<comment type="caution">
    <text evidence="3">The sequence shown here is derived from an EMBL/GenBank/DDBJ whole genome shotgun (WGS) entry which is preliminary data.</text>
</comment>
<dbReference type="SUPFAM" id="SSF51230">
    <property type="entry name" value="Single hybrid motif"/>
    <property type="match status" value="1"/>
</dbReference>
<dbReference type="PANTHER" id="PTHR45266:SF3">
    <property type="entry name" value="OXALOACETATE DECARBOXYLASE ALPHA CHAIN"/>
    <property type="match status" value="1"/>
</dbReference>
<feature type="domain" description="Lipoyl-binding" evidence="2">
    <location>
        <begin position="71"/>
        <end position="146"/>
    </location>
</feature>
<dbReference type="PROSITE" id="PS50968">
    <property type="entry name" value="BIOTINYL_LIPOYL"/>
    <property type="match status" value="1"/>
</dbReference>
<dbReference type="Gene3D" id="2.40.50.100">
    <property type="match status" value="1"/>
</dbReference>
<evidence type="ECO:0000259" key="2">
    <source>
        <dbReference type="PROSITE" id="PS50968"/>
    </source>
</evidence>
<dbReference type="InterPro" id="IPR001882">
    <property type="entry name" value="Biotin_BS"/>
</dbReference>
<dbReference type="EMBL" id="DSVI01000004">
    <property type="protein sequence ID" value="HGT46794.1"/>
    <property type="molecule type" value="Genomic_DNA"/>
</dbReference>
<organism evidence="3">
    <name type="scientific">Ignavibacterium album</name>
    <dbReference type="NCBI Taxonomy" id="591197"/>
    <lineage>
        <taxon>Bacteria</taxon>
        <taxon>Pseudomonadati</taxon>
        <taxon>Ignavibacteriota</taxon>
        <taxon>Ignavibacteria</taxon>
        <taxon>Ignavibacteriales</taxon>
        <taxon>Ignavibacteriaceae</taxon>
        <taxon>Ignavibacterium</taxon>
    </lineage>
</organism>
<reference evidence="3" key="1">
    <citation type="journal article" date="2020" name="mSystems">
        <title>Genome- and Community-Level Interaction Insights into Carbon Utilization and Element Cycling Functions of Hydrothermarchaeota in Hydrothermal Sediment.</title>
        <authorList>
            <person name="Zhou Z."/>
            <person name="Liu Y."/>
            <person name="Xu W."/>
            <person name="Pan J."/>
            <person name="Luo Z.H."/>
            <person name="Li M."/>
        </authorList>
    </citation>
    <scope>NUCLEOTIDE SEQUENCE [LARGE SCALE GENOMIC DNA]</scope>
    <source>
        <strain evidence="3">SpSt-500</strain>
    </source>
</reference>
<gene>
    <name evidence="3" type="ORF">ENS56_02025</name>
</gene>
<dbReference type="InterPro" id="IPR050709">
    <property type="entry name" value="Biotin_Carboxyl_Carrier/Decarb"/>
</dbReference>
<dbReference type="PANTHER" id="PTHR45266">
    <property type="entry name" value="OXALOACETATE DECARBOXYLASE ALPHA CHAIN"/>
    <property type="match status" value="1"/>
</dbReference>
<name>A0A832G0B1_9BACT</name>
<dbReference type="PROSITE" id="PS00188">
    <property type="entry name" value="BIOTIN"/>
    <property type="match status" value="1"/>
</dbReference>
<dbReference type="Pfam" id="PF00364">
    <property type="entry name" value="Biotin_lipoyl"/>
    <property type="match status" value="1"/>
</dbReference>
<accession>A0A832G0B1</accession>
<proteinExistence type="predicted"/>